<keyword evidence="1 4" id="KW-0238">DNA-binding</keyword>
<dbReference type="SMART" id="SM00389">
    <property type="entry name" value="HOX"/>
    <property type="match status" value="1"/>
</dbReference>
<comment type="caution">
    <text evidence="7">The sequence shown here is derived from an EMBL/GenBank/DDBJ whole genome shotgun (WGS) entry which is preliminary data.</text>
</comment>
<evidence type="ECO:0000313" key="8">
    <source>
        <dbReference type="Proteomes" id="UP001562354"/>
    </source>
</evidence>
<evidence type="ECO:0000256" key="4">
    <source>
        <dbReference type="PROSITE-ProRule" id="PRU00108"/>
    </source>
</evidence>
<dbReference type="Gene3D" id="1.10.10.60">
    <property type="entry name" value="Homeodomain-like"/>
    <property type="match status" value="1"/>
</dbReference>
<dbReference type="Proteomes" id="UP001562354">
    <property type="component" value="Unassembled WGS sequence"/>
</dbReference>
<feature type="domain" description="Homeobox" evidence="6">
    <location>
        <begin position="179"/>
        <end position="242"/>
    </location>
</feature>
<keyword evidence="8" id="KW-1185">Reference proteome</keyword>
<dbReference type="SUPFAM" id="SSF46689">
    <property type="entry name" value="Homeodomain-like"/>
    <property type="match status" value="1"/>
</dbReference>
<dbReference type="InterPro" id="IPR001356">
    <property type="entry name" value="HD"/>
</dbReference>
<proteinExistence type="predicted"/>
<dbReference type="GeneID" id="95978030"/>
<evidence type="ECO:0000256" key="3">
    <source>
        <dbReference type="ARBA" id="ARBA00023242"/>
    </source>
</evidence>
<evidence type="ECO:0000313" key="7">
    <source>
        <dbReference type="EMBL" id="KAL1306240.1"/>
    </source>
</evidence>
<feature type="region of interest" description="Disordered" evidence="5">
    <location>
        <begin position="238"/>
        <end position="262"/>
    </location>
</feature>
<evidence type="ECO:0000256" key="1">
    <source>
        <dbReference type="ARBA" id="ARBA00023125"/>
    </source>
</evidence>
<name>A0ABR3PJC9_9PEZI</name>
<protein>
    <recommendedName>
        <fullName evidence="6">Homeobox domain-containing protein</fullName>
    </recommendedName>
</protein>
<keyword evidence="3 4" id="KW-0539">Nucleus</keyword>
<dbReference type="InterPro" id="IPR008422">
    <property type="entry name" value="KN_HD"/>
</dbReference>
<dbReference type="RefSeq" id="XP_069202513.1">
    <property type="nucleotide sequence ID" value="XM_069343959.1"/>
</dbReference>
<dbReference type="Pfam" id="PF05920">
    <property type="entry name" value="Homeobox_KN"/>
    <property type="match status" value="1"/>
</dbReference>
<organism evidence="7 8">
    <name type="scientific">Neodothiora populina</name>
    <dbReference type="NCBI Taxonomy" id="2781224"/>
    <lineage>
        <taxon>Eukaryota</taxon>
        <taxon>Fungi</taxon>
        <taxon>Dikarya</taxon>
        <taxon>Ascomycota</taxon>
        <taxon>Pezizomycotina</taxon>
        <taxon>Dothideomycetes</taxon>
        <taxon>Dothideomycetidae</taxon>
        <taxon>Dothideales</taxon>
        <taxon>Dothioraceae</taxon>
        <taxon>Neodothiora</taxon>
    </lineage>
</organism>
<sequence length="340" mass="38249">MPTISEEEERGVPEDVQFGEFFDFNKATGSTTKSTGEGASLYDCPAHPGDSCLCHGFIIDSVPEPGIDKPVEQTEYRAEDYGRFQDWIPRFVAPDEPCDYCRSRRLQCYLSYGKLTCTACDSLWRSCSFAKVNEGSSDSDEVPKDMGVLDTLHPVVEDVCQQQGALTSTRVLKSKSGAPDDKKTNPRFSRAAVKVLREWIESHPDNPYPSEDEKAELGRLTGLKYGQINTWLANARRRGKVGRGRTKSVDASERRRSSPVGIPTSNIEVMNWENMNPLERWKHSPPINEPAPINAIKDALSKNELPLSIKRHRRRLATRALDRAAKIPEVIRYLTDEPHL</sequence>
<reference evidence="7 8" key="1">
    <citation type="submission" date="2024-07" db="EMBL/GenBank/DDBJ databases">
        <title>Draft sequence of the Neodothiora populina.</title>
        <authorList>
            <person name="Drown D.D."/>
            <person name="Schuette U.S."/>
            <person name="Buechlein A.B."/>
            <person name="Rusch D.R."/>
            <person name="Winton L.W."/>
            <person name="Adams G.A."/>
        </authorList>
    </citation>
    <scope>NUCLEOTIDE SEQUENCE [LARGE SCALE GENOMIC DNA]</scope>
    <source>
        <strain evidence="7 8">CPC 39397</strain>
    </source>
</reference>
<dbReference type="CDD" id="cd00086">
    <property type="entry name" value="homeodomain"/>
    <property type="match status" value="1"/>
</dbReference>
<feature type="compositionally biased region" description="Basic and acidic residues" evidence="5">
    <location>
        <begin position="247"/>
        <end position="256"/>
    </location>
</feature>
<keyword evidence="2 4" id="KW-0371">Homeobox</keyword>
<dbReference type="InterPro" id="IPR050224">
    <property type="entry name" value="TALE_homeobox"/>
</dbReference>
<comment type="subcellular location">
    <subcellularLocation>
        <location evidence="4">Nucleus</location>
    </subcellularLocation>
</comment>
<dbReference type="InterPro" id="IPR009057">
    <property type="entry name" value="Homeodomain-like_sf"/>
</dbReference>
<dbReference type="PROSITE" id="PS50071">
    <property type="entry name" value="HOMEOBOX_2"/>
    <property type="match status" value="1"/>
</dbReference>
<dbReference type="PANTHER" id="PTHR11850">
    <property type="entry name" value="HOMEOBOX PROTEIN TRANSCRIPTION FACTORS"/>
    <property type="match status" value="1"/>
</dbReference>
<feature type="DNA-binding region" description="Homeobox" evidence="4">
    <location>
        <begin position="181"/>
        <end position="243"/>
    </location>
</feature>
<accession>A0ABR3PJC9</accession>
<dbReference type="EMBL" id="JBFMKM010000005">
    <property type="protein sequence ID" value="KAL1306240.1"/>
    <property type="molecule type" value="Genomic_DNA"/>
</dbReference>
<gene>
    <name evidence="7" type="ORF">AAFC00_004330</name>
</gene>
<evidence type="ECO:0000259" key="6">
    <source>
        <dbReference type="PROSITE" id="PS50071"/>
    </source>
</evidence>
<evidence type="ECO:0000256" key="5">
    <source>
        <dbReference type="SAM" id="MobiDB-lite"/>
    </source>
</evidence>
<evidence type="ECO:0000256" key="2">
    <source>
        <dbReference type="ARBA" id="ARBA00023155"/>
    </source>
</evidence>